<organism evidence="1 2">
    <name type="scientific">Clostridium drakei</name>
    <dbReference type="NCBI Taxonomy" id="332101"/>
    <lineage>
        <taxon>Bacteria</taxon>
        <taxon>Bacillati</taxon>
        <taxon>Bacillota</taxon>
        <taxon>Clostridia</taxon>
        <taxon>Eubacteriales</taxon>
        <taxon>Clostridiaceae</taxon>
        <taxon>Clostridium</taxon>
    </lineage>
</organism>
<dbReference type="Proteomes" id="UP000244910">
    <property type="component" value="Chromosome"/>
</dbReference>
<reference evidence="2" key="1">
    <citation type="submission" date="2017-04" db="EMBL/GenBank/DDBJ databases">
        <authorList>
            <person name="Song Y."/>
            <person name="Cho B.-K."/>
        </authorList>
    </citation>
    <scope>NUCLEOTIDE SEQUENCE [LARGE SCALE GENOMIC DNA]</scope>
    <source>
        <strain evidence="2">SL1</strain>
    </source>
</reference>
<dbReference type="Pfam" id="PF11848">
    <property type="entry name" value="DUF3368"/>
    <property type="match status" value="1"/>
</dbReference>
<protein>
    <submittedName>
        <fullName evidence="1">DUF3368 domain-containing protein</fullName>
    </submittedName>
</protein>
<name>A0A2U8DJW6_9CLOT</name>
<proteinExistence type="predicted"/>
<dbReference type="KEGG" id="cdrk:B9W14_00465"/>
<keyword evidence="2" id="KW-1185">Reference proteome</keyword>
<dbReference type="AlphaFoldDB" id="A0A2U8DJW6"/>
<dbReference type="OrthoDB" id="2065688at2"/>
<gene>
    <name evidence="1" type="ORF">B9W14_00465</name>
</gene>
<accession>A0A2U8DJW6</accession>
<evidence type="ECO:0000313" key="1">
    <source>
        <dbReference type="EMBL" id="AWI03039.1"/>
    </source>
</evidence>
<evidence type="ECO:0000313" key="2">
    <source>
        <dbReference type="Proteomes" id="UP000244910"/>
    </source>
</evidence>
<dbReference type="EMBL" id="CP020953">
    <property type="protein sequence ID" value="AWI03039.1"/>
    <property type="molecule type" value="Genomic_DNA"/>
</dbReference>
<dbReference type="RefSeq" id="WP_032076055.1">
    <property type="nucleotide sequence ID" value="NZ_CP020953.1"/>
</dbReference>
<dbReference type="PANTHER" id="PTHR39550">
    <property type="entry name" value="SLL0658 PROTEIN"/>
    <property type="match status" value="1"/>
</dbReference>
<dbReference type="InterPro" id="IPR021799">
    <property type="entry name" value="PIN-like_prokaryotic"/>
</dbReference>
<sequence length="171" mass="19599">MAKAVCNASPIIGLSIISKLELLWEIFDEVFIPKEVYNEIVGNDKYKNYGENELKEALKNDNIKLYKVKNTEFVEQMYGRLHKGELEVMIAAKELKINRVIIDDRPARNFSETMLLKSIGLIGILLTAKKLGLISEVKKYLDILIQEGYRISKKLYLEGLKSAGEEELFNK</sequence>
<dbReference type="PANTHER" id="PTHR39550:SF1">
    <property type="entry name" value="SLL0658 PROTEIN"/>
    <property type="match status" value="1"/>
</dbReference>